<organism evidence="2 3">
    <name type="scientific">Angiostrongylus cantonensis</name>
    <name type="common">Rat lungworm</name>
    <dbReference type="NCBI Taxonomy" id="6313"/>
    <lineage>
        <taxon>Eukaryota</taxon>
        <taxon>Metazoa</taxon>
        <taxon>Ecdysozoa</taxon>
        <taxon>Nematoda</taxon>
        <taxon>Chromadorea</taxon>
        <taxon>Rhabditida</taxon>
        <taxon>Rhabditina</taxon>
        <taxon>Rhabditomorpha</taxon>
        <taxon>Strongyloidea</taxon>
        <taxon>Metastrongylidae</taxon>
        <taxon>Angiostrongylus</taxon>
    </lineage>
</organism>
<accession>A0A0K0D160</accession>
<reference evidence="2" key="1">
    <citation type="submission" date="2012-09" db="EMBL/GenBank/DDBJ databases">
        <authorList>
            <person name="Martin A.A."/>
        </authorList>
    </citation>
    <scope>NUCLEOTIDE SEQUENCE</scope>
</reference>
<reference evidence="3" key="2">
    <citation type="submission" date="2017-02" db="UniProtKB">
        <authorList>
            <consortium name="WormBaseParasite"/>
        </authorList>
    </citation>
    <scope>IDENTIFICATION</scope>
</reference>
<protein>
    <submittedName>
        <fullName evidence="3">Transmembrane protein</fullName>
    </submittedName>
</protein>
<evidence type="ECO:0000313" key="3">
    <source>
        <dbReference type="WBParaSite" id="ACAC_0000380501-mRNA-1"/>
    </source>
</evidence>
<proteinExistence type="predicted"/>
<keyword evidence="1" id="KW-0812">Transmembrane</keyword>
<keyword evidence="1" id="KW-1133">Transmembrane helix</keyword>
<sequence>MEFDDTSKQYKILSVLHVKYASISCALIGALLIVTAFSLGVTYLPWSCYDTSFVVVDRIAVEPRWVHPPALSFKMRRKVLIYPNYGEADIVLMGTFLPIYK</sequence>
<evidence type="ECO:0000256" key="1">
    <source>
        <dbReference type="SAM" id="Phobius"/>
    </source>
</evidence>
<keyword evidence="1" id="KW-0472">Membrane</keyword>
<feature type="transmembrane region" description="Helical" evidence="1">
    <location>
        <begin position="20"/>
        <end position="46"/>
    </location>
</feature>
<evidence type="ECO:0000313" key="2">
    <source>
        <dbReference type="Proteomes" id="UP000035642"/>
    </source>
</evidence>
<dbReference type="WBParaSite" id="ACAC_0000380501-mRNA-1">
    <property type="protein sequence ID" value="ACAC_0000380501-mRNA-1"/>
    <property type="gene ID" value="ACAC_0000380501"/>
</dbReference>
<keyword evidence="2" id="KW-1185">Reference proteome</keyword>
<dbReference type="AlphaFoldDB" id="A0A0K0D160"/>
<name>A0A0K0D160_ANGCA</name>
<dbReference type="Proteomes" id="UP000035642">
    <property type="component" value="Unassembled WGS sequence"/>
</dbReference>